<dbReference type="EMBL" id="BJYZ01000013">
    <property type="protein sequence ID" value="GEO38747.1"/>
    <property type="molecule type" value="Genomic_DNA"/>
</dbReference>
<organism evidence="1 2">
    <name type="scientific">Skermanella aerolata</name>
    <dbReference type="NCBI Taxonomy" id="393310"/>
    <lineage>
        <taxon>Bacteria</taxon>
        <taxon>Pseudomonadati</taxon>
        <taxon>Pseudomonadota</taxon>
        <taxon>Alphaproteobacteria</taxon>
        <taxon>Rhodospirillales</taxon>
        <taxon>Azospirillaceae</taxon>
        <taxon>Skermanella</taxon>
    </lineage>
</organism>
<protein>
    <recommendedName>
        <fullName evidence="3">DUF3253 domain-containing protein</fullName>
    </recommendedName>
</protein>
<reference evidence="1 2" key="1">
    <citation type="submission" date="2019-07" db="EMBL/GenBank/DDBJ databases">
        <title>Whole genome shotgun sequence of Skermanella aerolata NBRC 106429.</title>
        <authorList>
            <person name="Hosoyama A."/>
            <person name="Uohara A."/>
            <person name="Ohji S."/>
            <person name="Ichikawa N."/>
        </authorList>
    </citation>
    <scope>NUCLEOTIDE SEQUENCE [LARGE SCALE GENOMIC DNA]</scope>
    <source>
        <strain evidence="1 2">NBRC 106429</strain>
    </source>
</reference>
<evidence type="ECO:0000313" key="2">
    <source>
        <dbReference type="Proteomes" id="UP000321523"/>
    </source>
</evidence>
<dbReference type="Gene3D" id="1.10.10.10">
    <property type="entry name" value="Winged helix-like DNA-binding domain superfamily/Winged helix DNA-binding domain"/>
    <property type="match status" value="1"/>
</dbReference>
<gene>
    <name evidence="1" type="ORF">SAE02_28950</name>
</gene>
<proteinExistence type="predicted"/>
<dbReference type="SUPFAM" id="SSF46785">
    <property type="entry name" value="Winged helix' DNA-binding domain"/>
    <property type="match status" value="1"/>
</dbReference>
<dbReference type="Proteomes" id="UP000321523">
    <property type="component" value="Unassembled WGS sequence"/>
</dbReference>
<keyword evidence="2" id="KW-1185">Reference proteome</keyword>
<dbReference type="Pfam" id="PF11625">
    <property type="entry name" value="DUF3253"/>
    <property type="match status" value="1"/>
</dbReference>
<comment type="caution">
    <text evidence="1">The sequence shown here is derived from an EMBL/GenBank/DDBJ whole genome shotgun (WGS) entry which is preliminary data.</text>
</comment>
<dbReference type="AlphaFoldDB" id="A0A512DQL5"/>
<dbReference type="InterPro" id="IPR036388">
    <property type="entry name" value="WH-like_DNA-bd_sf"/>
</dbReference>
<evidence type="ECO:0008006" key="3">
    <source>
        <dbReference type="Google" id="ProtNLM"/>
    </source>
</evidence>
<dbReference type="InterPro" id="IPR036390">
    <property type="entry name" value="WH_DNA-bd_sf"/>
</dbReference>
<dbReference type="InterPro" id="IPR021660">
    <property type="entry name" value="DUF3253"/>
</dbReference>
<sequence>MSQAAIASRRRFCYDADMSEDKKEDPITQRILAMIEDGGSFTPQEVAQAFYKDVKSPGMPPDGWHKYMTAVRQQAIHLARAGRLQITRKGEPVDPNNFKGVVRLRKVPPEAG</sequence>
<evidence type="ECO:0000313" key="1">
    <source>
        <dbReference type="EMBL" id="GEO38747.1"/>
    </source>
</evidence>
<accession>A0A512DQL5</accession>
<name>A0A512DQL5_9PROT</name>